<evidence type="ECO:0000259" key="4">
    <source>
        <dbReference type="PROSITE" id="PS51831"/>
    </source>
</evidence>
<dbReference type="InterPro" id="IPR026875">
    <property type="entry name" value="PHydrolase_assoc_dom"/>
</dbReference>
<accession>A0A839XRP6</accession>
<dbReference type="NCBIfam" id="TIGR01353">
    <property type="entry name" value="dGTP_triPase"/>
    <property type="match status" value="1"/>
</dbReference>
<dbReference type="RefSeq" id="WP_183786618.1">
    <property type="nucleotide sequence ID" value="NZ_JACIBS010000004.1"/>
</dbReference>
<organism evidence="5 6">
    <name type="scientific">Prauserella sediminis</name>
    <dbReference type="NCBI Taxonomy" id="577680"/>
    <lineage>
        <taxon>Bacteria</taxon>
        <taxon>Bacillati</taxon>
        <taxon>Actinomycetota</taxon>
        <taxon>Actinomycetes</taxon>
        <taxon>Pseudonocardiales</taxon>
        <taxon>Pseudonocardiaceae</taxon>
        <taxon>Prauserella</taxon>
        <taxon>Prauserella salsuginis group</taxon>
    </lineage>
</organism>
<evidence type="ECO:0000256" key="3">
    <source>
        <dbReference type="SAM" id="MobiDB-lite"/>
    </source>
</evidence>
<evidence type="ECO:0000256" key="2">
    <source>
        <dbReference type="HAMAP-Rule" id="MF_01212"/>
    </source>
</evidence>
<gene>
    <name evidence="5" type="ORF">FB384_004358</name>
</gene>
<protein>
    <recommendedName>
        <fullName evidence="2">Deoxyguanosinetriphosphate triphosphohydrolase-like protein</fullName>
    </recommendedName>
</protein>
<dbReference type="InterPro" id="IPR006674">
    <property type="entry name" value="HD_domain"/>
</dbReference>
<evidence type="ECO:0000313" key="5">
    <source>
        <dbReference type="EMBL" id="MBB3665401.1"/>
    </source>
</evidence>
<evidence type="ECO:0000256" key="1">
    <source>
        <dbReference type="ARBA" id="ARBA00022801"/>
    </source>
</evidence>
<feature type="domain" description="HD" evidence="4">
    <location>
        <begin position="70"/>
        <end position="197"/>
    </location>
</feature>
<dbReference type="InterPro" id="IPR050135">
    <property type="entry name" value="dGTPase-like"/>
</dbReference>
<dbReference type="PANTHER" id="PTHR11373">
    <property type="entry name" value="DEOXYNUCLEOSIDE TRIPHOSPHATE TRIPHOSPHOHYDROLASE"/>
    <property type="match status" value="1"/>
</dbReference>
<dbReference type="SMART" id="SM00471">
    <property type="entry name" value="HDc"/>
    <property type="match status" value="1"/>
</dbReference>
<dbReference type="PROSITE" id="PS51831">
    <property type="entry name" value="HD"/>
    <property type="match status" value="1"/>
</dbReference>
<name>A0A839XRP6_9PSEU</name>
<feature type="region of interest" description="Disordered" evidence="3">
    <location>
        <begin position="205"/>
        <end position="256"/>
    </location>
</feature>
<dbReference type="InterPro" id="IPR023023">
    <property type="entry name" value="dNTPase_2"/>
</dbReference>
<dbReference type="Proteomes" id="UP000564573">
    <property type="component" value="Unassembled WGS sequence"/>
</dbReference>
<dbReference type="PANTHER" id="PTHR11373:SF32">
    <property type="entry name" value="DEOXYGUANOSINETRIPHOSPHATE TRIPHOSPHOHYDROLASE"/>
    <property type="match status" value="1"/>
</dbReference>
<dbReference type="SUPFAM" id="SSF109604">
    <property type="entry name" value="HD-domain/PDEase-like"/>
    <property type="match status" value="1"/>
</dbReference>
<keyword evidence="6" id="KW-1185">Reference proteome</keyword>
<feature type="region of interest" description="Disordered" evidence="3">
    <location>
        <begin position="1"/>
        <end position="32"/>
    </location>
</feature>
<dbReference type="CDD" id="cd00077">
    <property type="entry name" value="HDc"/>
    <property type="match status" value="1"/>
</dbReference>
<reference evidence="5 6" key="1">
    <citation type="submission" date="2020-08" db="EMBL/GenBank/DDBJ databases">
        <title>Sequencing the genomes of 1000 actinobacteria strains.</title>
        <authorList>
            <person name="Klenk H.-P."/>
        </authorList>
    </citation>
    <scope>NUCLEOTIDE SEQUENCE [LARGE SCALE GENOMIC DNA]</scope>
    <source>
        <strain evidence="5 6">DSM 45267</strain>
    </source>
</reference>
<dbReference type="EMBL" id="JACIBS010000004">
    <property type="protein sequence ID" value="MBB3665401.1"/>
    <property type="molecule type" value="Genomic_DNA"/>
</dbReference>
<dbReference type="GO" id="GO:0006203">
    <property type="term" value="P:dGTP catabolic process"/>
    <property type="evidence" value="ECO:0007669"/>
    <property type="project" value="TreeGrafter"/>
</dbReference>
<comment type="caution">
    <text evidence="5">The sequence shown here is derived from an EMBL/GenBank/DDBJ whole genome shotgun (WGS) entry which is preliminary data.</text>
</comment>
<dbReference type="InterPro" id="IPR003607">
    <property type="entry name" value="HD/PDEase_dom"/>
</dbReference>
<dbReference type="Pfam" id="PF01966">
    <property type="entry name" value="HD"/>
    <property type="match status" value="1"/>
</dbReference>
<dbReference type="InterPro" id="IPR006261">
    <property type="entry name" value="dGTPase"/>
</dbReference>
<feature type="compositionally biased region" description="Basic and acidic residues" evidence="3">
    <location>
        <begin position="1"/>
        <end position="15"/>
    </location>
</feature>
<evidence type="ECO:0000313" key="6">
    <source>
        <dbReference type="Proteomes" id="UP000564573"/>
    </source>
</evidence>
<sequence length="481" mass="51065">MSYTEQDRARLHPEPAKGGALSGAREDTRSPFARDRARVLHSAALRRLAGKTQVVGPGEGAEVSGVPRTRLTHSLEVAQIGRGIAEDLGADPDIVDTAGLAHDIGHPPFGHNGEHALNEAAEPCGGFEGNAQTLRILTRLEPKILGGDPDVAPGLADTVTGGLNLTRASLDAATKYPWPRRPGTAKFGVYADDLAVFRWLRGGGGGDGGGDDDGVRTHGNTGSDPTNRDPTNGDPTNRDPTGSDGGTGDEAGPHGGRRCLEAQIMDWADDVAYSVHDVEDAVRAGRISFGMLADPVERAAVAALAAKHFTAEPVSAVEDAAAELLTLPVVAELAARGYDSTLGAQVTLKRLTSELVGRFASAAVTATREEYGHRPLGRYEADLRVPARVAAEVALLKAMALRYVMSDRRRLALQEGQRQLLAELIDVLLARSPEALEPVFRQMWSGAESDAERLRVVIDQVATLTDAQAHAWHSWHTGRHA</sequence>
<dbReference type="GO" id="GO:0008832">
    <property type="term" value="F:dGTPase activity"/>
    <property type="evidence" value="ECO:0007669"/>
    <property type="project" value="TreeGrafter"/>
</dbReference>
<comment type="similarity">
    <text evidence="2">Belongs to the dGTPase family. Type 2 subfamily.</text>
</comment>
<dbReference type="Pfam" id="PF13286">
    <property type="entry name" value="HD_assoc"/>
    <property type="match status" value="1"/>
</dbReference>
<proteinExistence type="inferred from homology"/>
<dbReference type="AlphaFoldDB" id="A0A839XRP6"/>
<feature type="compositionally biased region" description="Polar residues" evidence="3">
    <location>
        <begin position="218"/>
        <end position="240"/>
    </location>
</feature>
<dbReference type="Gene3D" id="1.10.3210.10">
    <property type="entry name" value="Hypothetical protein af1432"/>
    <property type="match status" value="2"/>
</dbReference>
<keyword evidence="1 2" id="KW-0378">Hydrolase</keyword>
<dbReference type="HAMAP" id="MF_01212">
    <property type="entry name" value="dGTPase_type2"/>
    <property type="match status" value="1"/>
</dbReference>